<evidence type="ECO:0000313" key="3">
    <source>
        <dbReference type="Proteomes" id="UP000027238"/>
    </source>
</evidence>
<organism evidence="2 3">
    <name type="scientific">Colletotrichum sublineola</name>
    <name type="common">Sorghum anthracnose fungus</name>
    <dbReference type="NCBI Taxonomy" id="1173701"/>
    <lineage>
        <taxon>Eukaryota</taxon>
        <taxon>Fungi</taxon>
        <taxon>Dikarya</taxon>
        <taxon>Ascomycota</taxon>
        <taxon>Pezizomycotina</taxon>
        <taxon>Sordariomycetes</taxon>
        <taxon>Hypocreomycetidae</taxon>
        <taxon>Glomerellales</taxon>
        <taxon>Glomerellaceae</taxon>
        <taxon>Colletotrichum</taxon>
        <taxon>Colletotrichum graminicola species complex</taxon>
    </lineage>
</organism>
<dbReference type="AlphaFoldDB" id="A0A066XA14"/>
<name>A0A066XA14_COLSU</name>
<keyword evidence="3" id="KW-1185">Reference proteome</keyword>
<dbReference type="HOGENOM" id="CLU_983568_0_0_1"/>
<reference evidence="3" key="1">
    <citation type="journal article" date="2014" name="Genome Announc.">
        <title>Draft genome sequence of Colletotrichum sublineola, a destructive pathogen of cultivated sorghum.</title>
        <authorList>
            <person name="Baroncelli R."/>
            <person name="Sanz-Martin J.M."/>
            <person name="Rech G.E."/>
            <person name="Sukno S.A."/>
            <person name="Thon M.R."/>
        </authorList>
    </citation>
    <scope>NUCLEOTIDE SEQUENCE [LARGE SCALE GENOMIC DNA]</scope>
    <source>
        <strain evidence="3">TX430BB</strain>
    </source>
</reference>
<proteinExistence type="predicted"/>
<protein>
    <submittedName>
        <fullName evidence="2">Putative MBOAT family protein</fullName>
    </submittedName>
</protein>
<feature type="compositionally biased region" description="Low complexity" evidence="1">
    <location>
        <begin position="248"/>
        <end position="262"/>
    </location>
</feature>
<evidence type="ECO:0000313" key="2">
    <source>
        <dbReference type="EMBL" id="KDN62581.1"/>
    </source>
</evidence>
<dbReference type="Proteomes" id="UP000027238">
    <property type="component" value="Unassembled WGS sequence"/>
</dbReference>
<sequence length="283" mass="31499">MAVLLTSHPLPSKLGNTVFPVPTNLHKKSVVEQGDARLKQRAPIAIASDYEQAAATVWQEAAYTFIPEIWQPSLWAPRVPWRHLEGLGNVDRGTCLSAMAARSLIAWIRHNDVVPPHLPENLSVAVIHSINSPQQNSNYSSSTESYDAFLSINSFISAKPVVTDHPLAWFLVHLPPQWHILFVSHIHLLHPLQYRRRGRFRLLPTSAPSTTSSNKQDVIIASSFQKGRLYFLIQLPLDAELASQPSSLKSSESLDSSSTQPSIYPIILDPSTLDPRPVPRLIP</sequence>
<dbReference type="EMBL" id="JMSE01001323">
    <property type="protein sequence ID" value="KDN62581.1"/>
    <property type="molecule type" value="Genomic_DNA"/>
</dbReference>
<accession>A0A066XA14</accession>
<gene>
    <name evidence="2" type="ORF">CSUB01_04605</name>
</gene>
<evidence type="ECO:0000256" key="1">
    <source>
        <dbReference type="SAM" id="MobiDB-lite"/>
    </source>
</evidence>
<comment type="caution">
    <text evidence="2">The sequence shown here is derived from an EMBL/GenBank/DDBJ whole genome shotgun (WGS) entry which is preliminary data.</text>
</comment>
<feature type="region of interest" description="Disordered" evidence="1">
    <location>
        <begin position="248"/>
        <end position="283"/>
    </location>
</feature>
<dbReference type="STRING" id="1173701.A0A066XA14"/>